<feature type="transmembrane region" description="Helical" evidence="7">
    <location>
        <begin position="120"/>
        <end position="141"/>
    </location>
</feature>
<dbReference type="Proteomes" id="UP000005010">
    <property type="component" value="Chromosome"/>
</dbReference>
<dbReference type="AlphaFoldDB" id="I0ELA0"/>
<evidence type="ECO:0000256" key="3">
    <source>
        <dbReference type="ARBA" id="ARBA00022475"/>
    </source>
</evidence>
<keyword evidence="5 7" id="KW-1133">Transmembrane helix</keyword>
<dbReference type="SUPFAM" id="SSF161098">
    <property type="entry name" value="MetI-like"/>
    <property type="match status" value="1"/>
</dbReference>
<dbReference type="PANTHER" id="PTHR30465">
    <property type="entry name" value="INNER MEMBRANE ABC TRANSPORTER"/>
    <property type="match status" value="1"/>
</dbReference>
<dbReference type="eggNOG" id="COG4174">
    <property type="taxonomic scope" value="Bacteria"/>
</dbReference>
<feature type="transmembrane region" description="Helical" evidence="7">
    <location>
        <begin position="153"/>
        <end position="179"/>
    </location>
</feature>
<dbReference type="PANTHER" id="PTHR30465:SF66">
    <property type="entry name" value="INNER MEMBRANE ABC TRANSPORTER PERMEASE PROTEIN YEJB"/>
    <property type="match status" value="1"/>
</dbReference>
<comment type="subcellular location">
    <subcellularLocation>
        <location evidence="1 7">Cell membrane</location>
        <topology evidence="1 7">Multi-pass membrane protein</topology>
    </subcellularLocation>
</comment>
<proteinExistence type="inferred from homology"/>
<feature type="transmembrane region" description="Helical" evidence="7">
    <location>
        <begin position="267"/>
        <end position="294"/>
    </location>
</feature>
<evidence type="ECO:0000256" key="2">
    <source>
        <dbReference type="ARBA" id="ARBA00022448"/>
    </source>
</evidence>
<accession>I0ELA0</accession>
<keyword evidence="10" id="KW-1185">Reference proteome</keyword>
<dbReference type="HOGENOM" id="CLU_036879_1_1_7"/>
<protein>
    <submittedName>
        <fullName evidence="9">Oligopeptide ABC transporter, permease protein</fullName>
    </submittedName>
</protein>
<organism evidence="9 10">
    <name type="scientific">Helicobacter cetorum (strain ATCC BAA-429 / MIT 00-7128)</name>
    <dbReference type="NCBI Taxonomy" id="182217"/>
    <lineage>
        <taxon>Bacteria</taxon>
        <taxon>Pseudomonadati</taxon>
        <taxon>Campylobacterota</taxon>
        <taxon>Epsilonproteobacteria</taxon>
        <taxon>Campylobacterales</taxon>
        <taxon>Helicobacteraceae</taxon>
        <taxon>Helicobacter</taxon>
    </lineage>
</organism>
<dbReference type="PATRIC" id="fig|182217.3.peg.452"/>
<dbReference type="STRING" id="182217.HCW_02180"/>
<dbReference type="InterPro" id="IPR000515">
    <property type="entry name" value="MetI-like"/>
</dbReference>
<dbReference type="NCBIfam" id="NF011712">
    <property type="entry name" value="PRK15133.1"/>
    <property type="match status" value="1"/>
</dbReference>
<feature type="transmembrane region" description="Helical" evidence="7">
    <location>
        <begin position="209"/>
        <end position="232"/>
    </location>
</feature>
<dbReference type="GO" id="GO:0042884">
    <property type="term" value="P:microcin transport"/>
    <property type="evidence" value="ECO:0007669"/>
    <property type="project" value="TreeGrafter"/>
</dbReference>
<dbReference type="EMBL" id="CP003479">
    <property type="protein sequence ID" value="AFI03719.1"/>
    <property type="molecule type" value="Genomic_DNA"/>
</dbReference>
<evidence type="ECO:0000256" key="7">
    <source>
        <dbReference type="RuleBase" id="RU363032"/>
    </source>
</evidence>
<feature type="transmembrane region" description="Helical" evidence="7">
    <location>
        <begin position="9"/>
        <end position="27"/>
    </location>
</feature>
<keyword evidence="4 7" id="KW-0812">Transmembrane</keyword>
<evidence type="ECO:0000256" key="1">
    <source>
        <dbReference type="ARBA" id="ARBA00004651"/>
    </source>
</evidence>
<evidence type="ECO:0000313" key="9">
    <source>
        <dbReference type="EMBL" id="AFI03719.1"/>
    </source>
</evidence>
<dbReference type="PROSITE" id="PS50928">
    <property type="entry name" value="ABC_TM1"/>
    <property type="match status" value="1"/>
</dbReference>
<dbReference type="CDD" id="cd06261">
    <property type="entry name" value="TM_PBP2"/>
    <property type="match status" value="1"/>
</dbReference>
<dbReference type="KEGG" id="hce:HCW_02180"/>
<keyword evidence="6 7" id="KW-0472">Membrane</keyword>
<sequence length="349" mass="38881">MITYILKRLFLIVPTLLGIITINFFLIQTAPGGPIEQIMAKIDNASSKETRNVAKQERVYKGAQGMDSELYASLVKLYGFDKSIGERYFLMLKNYLKFDFGESFYRQIKVVDLIKEKLPVSISLGLFSTLLIYLISIPLGIFKARHNNEPLDVLSSVAIIVANAIPAFLFAVVLIIFFAGGNYLHWFPLKGLVSDNFENLSTLGKIKDYLWHITLPVLCISLGGFASLTLLVKNSFLDEMGKLYVVSAKAKGCSVGRIFYAHVFRNAILLVVAGFPQAFLSMFFSSSLLIEIIFSLDGLGLLGYESIVSRDYPVIFGSLYIFTLLGLLASLASDLLCAVIDPRIDFEKR</sequence>
<reference evidence="10" key="1">
    <citation type="submission" date="2012-04" db="EMBL/GenBank/DDBJ databases">
        <title>Complete genome sequence of Helicobacter cetorum strain MIT 00-7128.</title>
        <authorList>
            <person name="Kersulyte D."/>
            <person name="Berg D.E."/>
        </authorList>
    </citation>
    <scope>NUCLEOTIDE SEQUENCE [LARGE SCALE GENOMIC DNA]</scope>
    <source>
        <strain evidence="10">MIT 00-7128</strain>
    </source>
</reference>
<feature type="domain" description="ABC transmembrane type-1" evidence="8">
    <location>
        <begin position="118"/>
        <end position="337"/>
    </location>
</feature>
<dbReference type="InterPro" id="IPR035906">
    <property type="entry name" value="MetI-like_sf"/>
</dbReference>
<name>I0ELA0_HELC0</name>
<evidence type="ECO:0000256" key="4">
    <source>
        <dbReference type="ARBA" id="ARBA00022692"/>
    </source>
</evidence>
<evidence type="ECO:0000259" key="8">
    <source>
        <dbReference type="PROSITE" id="PS50928"/>
    </source>
</evidence>
<feature type="transmembrane region" description="Helical" evidence="7">
    <location>
        <begin position="314"/>
        <end position="340"/>
    </location>
</feature>
<dbReference type="GO" id="GO:0055085">
    <property type="term" value="P:transmembrane transport"/>
    <property type="evidence" value="ECO:0007669"/>
    <property type="project" value="InterPro"/>
</dbReference>
<dbReference type="RefSeq" id="WP_014660591.1">
    <property type="nucleotide sequence ID" value="NC_017737.1"/>
</dbReference>
<gene>
    <name evidence="9" type="ordered locus">HCW_02180</name>
</gene>
<evidence type="ECO:0000256" key="5">
    <source>
        <dbReference type="ARBA" id="ARBA00022989"/>
    </source>
</evidence>
<dbReference type="Pfam" id="PF00528">
    <property type="entry name" value="BPD_transp_1"/>
    <property type="match status" value="1"/>
</dbReference>
<evidence type="ECO:0000313" key="10">
    <source>
        <dbReference type="Proteomes" id="UP000005010"/>
    </source>
</evidence>
<evidence type="ECO:0000256" key="6">
    <source>
        <dbReference type="ARBA" id="ARBA00023136"/>
    </source>
</evidence>
<keyword evidence="3" id="KW-1003">Cell membrane</keyword>
<keyword evidence="2 7" id="KW-0813">Transport</keyword>
<dbReference type="Gene3D" id="1.10.3720.10">
    <property type="entry name" value="MetI-like"/>
    <property type="match status" value="1"/>
</dbReference>
<comment type="similarity">
    <text evidence="7">Belongs to the binding-protein-dependent transport system permease family.</text>
</comment>
<dbReference type="GO" id="GO:0005886">
    <property type="term" value="C:plasma membrane"/>
    <property type="evidence" value="ECO:0007669"/>
    <property type="project" value="UniProtKB-SubCell"/>
</dbReference>